<keyword evidence="1" id="KW-0812">Transmembrane</keyword>
<keyword evidence="1" id="KW-1133">Transmembrane helix</keyword>
<name>A0ABS7ZMH9_9GAMM</name>
<evidence type="ECO:0008006" key="4">
    <source>
        <dbReference type="Google" id="ProtNLM"/>
    </source>
</evidence>
<keyword evidence="3" id="KW-1185">Reference proteome</keyword>
<reference evidence="2 3" key="1">
    <citation type="submission" date="2020-12" db="EMBL/GenBank/DDBJ databases">
        <title>Novel Thalassolituus-related marine hydrocarbonoclastic bacteria mediated algae-derived hydrocarbons mineralization in twilight zone of the northern South China Sea.</title>
        <authorList>
            <person name="Dong C."/>
        </authorList>
    </citation>
    <scope>NUCLEOTIDE SEQUENCE [LARGE SCALE GENOMIC DNA]</scope>
    <source>
        <strain evidence="2 3">IMCC1826</strain>
    </source>
</reference>
<organism evidence="2 3">
    <name type="scientific">Thalassolituus marinus</name>
    <dbReference type="NCBI Taxonomy" id="671053"/>
    <lineage>
        <taxon>Bacteria</taxon>
        <taxon>Pseudomonadati</taxon>
        <taxon>Pseudomonadota</taxon>
        <taxon>Gammaproteobacteria</taxon>
        <taxon>Oceanospirillales</taxon>
        <taxon>Oceanospirillaceae</taxon>
        <taxon>Thalassolituus</taxon>
    </lineage>
</organism>
<evidence type="ECO:0000256" key="1">
    <source>
        <dbReference type="SAM" id="Phobius"/>
    </source>
</evidence>
<comment type="caution">
    <text evidence="2">The sequence shown here is derived from an EMBL/GenBank/DDBJ whole genome shotgun (WGS) entry which is preliminary data.</text>
</comment>
<gene>
    <name evidence="2" type="ORF">I9W95_04705</name>
</gene>
<evidence type="ECO:0000313" key="3">
    <source>
        <dbReference type="Proteomes" id="UP000714380"/>
    </source>
</evidence>
<protein>
    <recommendedName>
        <fullName evidence="4">Glycine zipper family protein</fullName>
    </recommendedName>
</protein>
<dbReference type="Proteomes" id="UP000714380">
    <property type="component" value="Unassembled WGS sequence"/>
</dbReference>
<keyword evidence="1" id="KW-0472">Membrane</keyword>
<feature type="transmembrane region" description="Helical" evidence="1">
    <location>
        <begin position="38"/>
        <end position="60"/>
    </location>
</feature>
<feature type="transmembrane region" description="Helical" evidence="1">
    <location>
        <begin position="12"/>
        <end position="32"/>
    </location>
</feature>
<evidence type="ECO:0000313" key="2">
    <source>
        <dbReference type="EMBL" id="MCA6062905.1"/>
    </source>
</evidence>
<accession>A0ABS7ZMH9</accession>
<dbReference type="RefSeq" id="WP_225672375.1">
    <property type="nucleotide sequence ID" value="NZ_JAEDAH010000020.1"/>
</dbReference>
<dbReference type="EMBL" id="JAEDAH010000020">
    <property type="protein sequence ID" value="MCA6062905.1"/>
    <property type="molecule type" value="Genomic_DNA"/>
</dbReference>
<proteinExistence type="predicted"/>
<sequence>MTQLPWYKSKSIWLGFIAVVAGIGTLFGLEISQEDQEGFAEAAVAIGTAIGGIASAFYGYQKRKAG</sequence>